<organism evidence="1 2">
    <name type="scientific">Bifidobacterium leontopitheci</name>
    <dbReference type="NCBI Taxonomy" id="2650774"/>
    <lineage>
        <taxon>Bacteria</taxon>
        <taxon>Bacillati</taxon>
        <taxon>Actinomycetota</taxon>
        <taxon>Actinomycetes</taxon>
        <taxon>Bifidobacteriales</taxon>
        <taxon>Bifidobacteriaceae</taxon>
        <taxon>Bifidobacterium</taxon>
    </lineage>
</organism>
<gene>
    <name evidence="1" type="ORF">F7D09_0923</name>
</gene>
<evidence type="ECO:0000313" key="1">
    <source>
        <dbReference type="EMBL" id="KAB7790554.1"/>
    </source>
</evidence>
<name>A0A6I1GFZ1_9BIFI</name>
<dbReference type="EMBL" id="WBVT01000010">
    <property type="protein sequence ID" value="KAB7790554.1"/>
    <property type="molecule type" value="Genomic_DNA"/>
</dbReference>
<proteinExistence type="predicted"/>
<protein>
    <recommendedName>
        <fullName evidence="3">DNA primase/polymerase bifunctional N-terminal domain-containing protein</fullName>
    </recommendedName>
</protein>
<keyword evidence="2" id="KW-1185">Reference proteome</keyword>
<dbReference type="AlphaFoldDB" id="A0A6I1GFZ1"/>
<evidence type="ECO:0000313" key="2">
    <source>
        <dbReference type="Proteomes" id="UP000441772"/>
    </source>
</evidence>
<reference evidence="1 2" key="1">
    <citation type="submission" date="2019-09" db="EMBL/GenBank/DDBJ databases">
        <title>Characterization of the phylogenetic diversity of two novel species belonging to the genus Bifidobacterium: Bifidobacterium cebidarum sp. nov. and Bifidobacterium leontopitheci sp. nov.</title>
        <authorList>
            <person name="Lugli G.A."/>
            <person name="Duranti S."/>
            <person name="Milani C."/>
            <person name="Turroni F."/>
            <person name="Ventura M."/>
        </authorList>
    </citation>
    <scope>NUCLEOTIDE SEQUENCE [LARGE SCALE GENOMIC DNA]</scope>
    <source>
        <strain evidence="1 2">LMG 31471</strain>
    </source>
</reference>
<dbReference type="Proteomes" id="UP000441772">
    <property type="component" value="Unassembled WGS sequence"/>
</dbReference>
<accession>A0A6I1GFZ1</accession>
<evidence type="ECO:0008006" key="3">
    <source>
        <dbReference type="Google" id="ProtNLM"/>
    </source>
</evidence>
<sequence length="177" mass="19745">MAAHRLRKAVDYPLEMRLTVRWCRWAKTMRGGSATKRPIMANGSPASTSDPTTWDCLGSVEASRAGDGTGFMLGDGFACIDLDHCYDNRHHLTPWAKMLIAPVAGTAYIEISPSGDGLHIWGRMDERPGLKIRNELGMNIEAYSVGRYMTVTGRRHPSSGRQLPDLAFLWNVIERLR</sequence>
<comment type="caution">
    <text evidence="1">The sequence shown here is derived from an EMBL/GenBank/DDBJ whole genome shotgun (WGS) entry which is preliminary data.</text>
</comment>